<protein>
    <submittedName>
        <fullName evidence="1">Uncharacterized protein</fullName>
    </submittedName>
</protein>
<comment type="caution">
    <text evidence="1">The sequence shown here is derived from an EMBL/GenBank/DDBJ whole genome shotgun (WGS) entry which is preliminary data.</text>
</comment>
<keyword evidence="2" id="KW-1185">Reference proteome</keyword>
<proteinExistence type="predicted"/>
<dbReference type="EMBL" id="AVFL01000035">
    <property type="protein sequence ID" value="EWY36839.1"/>
    <property type="molecule type" value="Genomic_DNA"/>
</dbReference>
<evidence type="ECO:0000313" key="1">
    <source>
        <dbReference type="EMBL" id="EWY36839.1"/>
    </source>
</evidence>
<sequence length="84" mass="7750">MSTDLTLAQSGKSGGDAFGQGYSSAFGLGGSSLGTSAAGGHDQLASQADATGFGGAANSASAAAGAFGGDIADNTAIGSINISF</sequence>
<dbReference type="AlphaFoldDB" id="W9GSV5"/>
<accession>W9GSV5</accession>
<dbReference type="Proteomes" id="UP000019486">
    <property type="component" value="Unassembled WGS sequence"/>
</dbReference>
<organism evidence="1 2">
    <name type="scientific">Skermanella stibiiresistens SB22</name>
    <dbReference type="NCBI Taxonomy" id="1385369"/>
    <lineage>
        <taxon>Bacteria</taxon>
        <taxon>Pseudomonadati</taxon>
        <taxon>Pseudomonadota</taxon>
        <taxon>Alphaproteobacteria</taxon>
        <taxon>Rhodospirillales</taxon>
        <taxon>Azospirillaceae</taxon>
        <taxon>Skermanella</taxon>
    </lineage>
</organism>
<reference evidence="1 2" key="1">
    <citation type="submission" date="2013-08" db="EMBL/GenBank/DDBJ databases">
        <title>The genome sequence of Skermanella stibiiresistens.</title>
        <authorList>
            <person name="Zhu W."/>
            <person name="Wang G."/>
        </authorList>
    </citation>
    <scope>NUCLEOTIDE SEQUENCE [LARGE SCALE GENOMIC DNA]</scope>
    <source>
        <strain evidence="1 2">SB22</strain>
    </source>
</reference>
<gene>
    <name evidence="1" type="ORF">N825_23340</name>
</gene>
<name>W9GSV5_9PROT</name>
<dbReference type="RefSeq" id="WP_037459960.1">
    <property type="nucleotide sequence ID" value="NZ_AVFL01000035.1"/>
</dbReference>
<evidence type="ECO:0000313" key="2">
    <source>
        <dbReference type="Proteomes" id="UP000019486"/>
    </source>
</evidence>